<evidence type="ECO:0008006" key="3">
    <source>
        <dbReference type="Google" id="ProtNLM"/>
    </source>
</evidence>
<gene>
    <name evidence="1" type="ORF">NNJEOMEG_01815</name>
</gene>
<protein>
    <recommendedName>
        <fullName evidence="3">DUF2971 domain-containing protein</fullName>
    </recommendedName>
</protein>
<evidence type="ECO:0000313" key="1">
    <source>
        <dbReference type="EMBL" id="GFK93977.1"/>
    </source>
</evidence>
<evidence type="ECO:0000313" key="2">
    <source>
        <dbReference type="Proteomes" id="UP000494245"/>
    </source>
</evidence>
<dbReference type="AlphaFoldDB" id="A0A6V8LWE2"/>
<name>A0A6V8LWE2_9BACT</name>
<reference evidence="1 2" key="1">
    <citation type="submission" date="2020-04" db="EMBL/GenBank/DDBJ databases">
        <authorList>
            <consortium name="Desulfovibrio sp. FSS-1 genome sequencing consortium"/>
            <person name="Shimoshige H."/>
            <person name="Kobayashi H."/>
            <person name="Maekawa T."/>
        </authorList>
    </citation>
    <scope>NUCLEOTIDE SEQUENCE [LARGE SCALE GENOMIC DNA]</scope>
    <source>
        <strain evidence="1 2">SIID29052-01</strain>
    </source>
</reference>
<dbReference type="Proteomes" id="UP000494245">
    <property type="component" value="Unassembled WGS sequence"/>
</dbReference>
<comment type="caution">
    <text evidence="1">The sequence shown here is derived from an EMBL/GenBank/DDBJ whole genome shotgun (WGS) entry which is preliminary data.</text>
</comment>
<accession>A0A6V8LWE2</accession>
<sequence>MPLQIRHLSPQDVLGHETTLWKYLSFEKFLDFLLLKRLYFRRSDKLSDPFECLVPPEMRSPCTAIALPPEELDLLAAHERYINSARPKVFLNSWHINEYESEAMWKLFGGQGHSIAIRTTFGRMLAQLAAHDLTAGKVLYKDMIKDDCRIADLFDFALLKRKPFEHEREFRLIYINEQGDENPRLLDGLGLHIPVEPAALMDAVYVSPLSEPWQFELTQTIVTGQGLSDRLIRSTLFNLPGTRR</sequence>
<dbReference type="EMBL" id="BLTE01000007">
    <property type="protein sequence ID" value="GFK93977.1"/>
    <property type="molecule type" value="Genomic_DNA"/>
</dbReference>
<keyword evidence="2" id="KW-1185">Reference proteome</keyword>
<proteinExistence type="predicted"/>
<dbReference type="RefSeq" id="WP_173083581.1">
    <property type="nucleotide sequence ID" value="NZ_BLTE01000007.1"/>
</dbReference>
<organism evidence="1 2">
    <name type="scientific">Fundidesulfovibrio magnetotacticus</name>
    <dbReference type="NCBI Taxonomy" id="2730080"/>
    <lineage>
        <taxon>Bacteria</taxon>
        <taxon>Pseudomonadati</taxon>
        <taxon>Thermodesulfobacteriota</taxon>
        <taxon>Desulfovibrionia</taxon>
        <taxon>Desulfovibrionales</taxon>
        <taxon>Desulfovibrionaceae</taxon>
        <taxon>Fundidesulfovibrio</taxon>
    </lineage>
</organism>
<reference evidence="1 2" key="2">
    <citation type="submission" date="2020-05" db="EMBL/GenBank/DDBJ databases">
        <title>Draft genome sequence of Desulfovibrio sp. strainFSS-1.</title>
        <authorList>
            <person name="Shimoshige H."/>
            <person name="Kobayashi H."/>
            <person name="Maekawa T."/>
        </authorList>
    </citation>
    <scope>NUCLEOTIDE SEQUENCE [LARGE SCALE GENOMIC DNA]</scope>
    <source>
        <strain evidence="1 2">SIID29052-01</strain>
    </source>
</reference>